<dbReference type="RefSeq" id="WP_332519152.1">
    <property type="nucleotide sequence ID" value="NZ_JANRHA010000001.1"/>
</dbReference>
<accession>A0A9X4RCH3</accession>
<keyword evidence="2" id="KW-1185">Reference proteome</keyword>
<evidence type="ECO:0000313" key="1">
    <source>
        <dbReference type="EMBL" id="MDG3013568.1"/>
    </source>
</evidence>
<reference evidence="1" key="1">
    <citation type="submission" date="2022-08" db="EMBL/GenBank/DDBJ databases">
        <title>Genome analysis of Corynebacteriales strain.</title>
        <authorList>
            <person name="Lee S.D."/>
        </authorList>
    </citation>
    <scope>NUCLEOTIDE SEQUENCE</scope>
    <source>
        <strain evidence="1">D3-21</strain>
    </source>
</reference>
<name>A0A9X4RCH3_9ACTN</name>
<evidence type="ECO:0000313" key="2">
    <source>
        <dbReference type="Proteomes" id="UP001152755"/>
    </source>
</evidence>
<sequence>MNCTRCDRTTDDTFLCWECVRGLRGQLRTIPWLVAQLQLSITRQSKLSANRVGGRSDETPVPFDERASDALDHLHTTLVRWVRDLTESRGATYTGADGTPALGMWLAHNVVTVMHSEDAGLLCSEVDTAVQHAGRAIDQPDPPIYRGPCPTVTGDGYRNLADRCGADLYGARGTDFVRCHRCGCQHDVRKLEQRMLAEMDDRLMTGAEIRRVMRELGEPVPESTFFHWRKTSRIQARGWMHDGRITDHFLHRNDPPVFRLGDVRTARQGGVDVVE</sequence>
<dbReference type="Proteomes" id="UP001152755">
    <property type="component" value="Unassembled WGS sequence"/>
</dbReference>
<gene>
    <name evidence="1" type="ORF">NVS88_03230</name>
</gene>
<organism evidence="1 2">
    <name type="scientific">Speluncibacter jeojiensis</name>
    <dbReference type="NCBI Taxonomy" id="2710754"/>
    <lineage>
        <taxon>Bacteria</taxon>
        <taxon>Bacillati</taxon>
        <taxon>Actinomycetota</taxon>
        <taxon>Actinomycetes</taxon>
        <taxon>Mycobacteriales</taxon>
        <taxon>Speluncibacteraceae</taxon>
        <taxon>Speluncibacter</taxon>
    </lineage>
</organism>
<dbReference type="EMBL" id="JANRHA010000001">
    <property type="protein sequence ID" value="MDG3013568.1"/>
    <property type="molecule type" value="Genomic_DNA"/>
</dbReference>
<comment type="caution">
    <text evidence="1">The sequence shown here is derived from an EMBL/GenBank/DDBJ whole genome shotgun (WGS) entry which is preliminary data.</text>
</comment>
<proteinExistence type="predicted"/>
<dbReference type="AlphaFoldDB" id="A0A9X4RCH3"/>
<protein>
    <recommendedName>
        <fullName evidence="3">Helix-turn-helix DNA binding domain protein</fullName>
    </recommendedName>
</protein>
<evidence type="ECO:0008006" key="3">
    <source>
        <dbReference type="Google" id="ProtNLM"/>
    </source>
</evidence>